<feature type="region of interest" description="Disordered" evidence="2">
    <location>
        <begin position="235"/>
        <end position="264"/>
    </location>
</feature>
<proteinExistence type="predicted"/>
<sequence>MAEQSLMQCKKEGHKNQKFILFNMSSENKEKLFTCPICISQNYFKKKETIQKEQTTLLIDELLNEQVKDENIFGWPPIQDEKHSQIYYNHQNYIKEYGLENGTILNFFKIKINEFYGKLLQEIQQEIQNQKKNTTIWLENYYQNQFQNSNTDQELKNIQEIIQKFEIKNFREKFQEFEKKKIDIDQLFDYKQEQNNNTFNNNKVFESLEKQYQQVEKLKQELEKEFTKIKESLDPFKNYQPKINPPQPTQQLQQQQQQSQQQQNKPIKYLKLYKSDYNSDCNKGNFEVNNDQQTIKFKSFYWTYIYSENLQQEKEYHLRFTMDTKNNVGSICLGFSLTSGDQKNANDLEKDHYVRVFDRNNNSYARGGEFKVEGKEKFTEFIKDKQTILNVVFNIEKQFMEIYDDDKISYQRLTFNQNNNNFEEWILGIFYAFGQHRDQEVDIQFID</sequence>
<dbReference type="Proteomes" id="UP000054937">
    <property type="component" value="Unassembled WGS sequence"/>
</dbReference>
<organism evidence="3 4">
    <name type="scientific">Pseudocohnilembus persalinus</name>
    <name type="common">Ciliate</name>
    <dbReference type="NCBI Taxonomy" id="266149"/>
    <lineage>
        <taxon>Eukaryota</taxon>
        <taxon>Sar</taxon>
        <taxon>Alveolata</taxon>
        <taxon>Ciliophora</taxon>
        <taxon>Intramacronucleata</taxon>
        <taxon>Oligohymenophorea</taxon>
        <taxon>Scuticociliatia</taxon>
        <taxon>Philasterida</taxon>
        <taxon>Pseudocohnilembidae</taxon>
        <taxon>Pseudocohnilembus</taxon>
    </lineage>
</organism>
<dbReference type="AlphaFoldDB" id="A0A0V0QE59"/>
<protein>
    <submittedName>
        <fullName evidence="3">Uncharacterized protein</fullName>
    </submittedName>
</protein>
<keyword evidence="1" id="KW-0175">Coiled coil</keyword>
<dbReference type="FunCoup" id="A0A0V0QE59">
    <property type="interactions" value="13"/>
</dbReference>
<reference evidence="3 4" key="1">
    <citation type="journal article" date="2015" name="Sci. Rep.">
        <title>Genome of the facultative scuticociliatosis pathogen Pseudocohnilembus persalinus provides insight into its virulence through horizontal gene transfer.</title>
        <authorList>
            <person name="Xiong J."/>
            <person name="Wang G."/>
            <person name="Cheng J."/>
            <person name="Tian M."/>
            <person name="Pan X."/>
            <person name="Warren A."/>
            <person name="Jiang C."/>
            <person name="Yuan D."/>
            <person name="Miao W."/>
        </authorList>
    </citation>
    <scope>NUCLEOTIDE SEQUENCE [LARGE SCALE GENOMIC DNA]</scope>
    <source>
        <strain evidence="3">36N120E</strain>
    </source>
</reference>
<keyword evidence="4" id="KW-1185">Reference proteome</keyword>
<evidence type="ECO:0000256" key="2">
    <source>
        <dbReference type="SAM" id="MobiDB-lite"/>
    </source>
</evidence>
<feature type="compositionally biased region" description="Low complexity" evidence="2">
    <location>
        <begin position="249"/>
        <end position="263"/>
    </location>
</feature>
<name>A0A0V0QE59_PSEPJ</name>
<comment type="caution">
    <text evidence="3">The sequence shown here is derived from an EMBL/GenBank/DDBJ whole genome shotgun (WGS) entry which is preliminary data.</text>
</comment>
<evidence type="ECO:0000313" key="4">
    <source>
        <dbReference type="Proteomes" id="UP000054937"/>
    </source>
</evidence>
<evidence type="ECO:0000256" key="1">
    <source>
        <dbReference type="SAM" id="Coils"/>
    </source>
</evidence>
<accession>A0A0V0QE59</accession>
<evidence type="ECO:0000313" key="3">
    <source>
        <dbReference type="EMBL" id="KRX00493.1"/>
    </source>
</evidence>
<dbReference type="EMBL" id="LDAU01000189">
    <property type="protein sequence ID" value="KRX00493.1"/>
    <property type="molecule type" value="Genomic_DNA"/>
</dbReference>
<dbReference type="InParanoid" id="A0A0V0QE59"/>
<gene>
    <name evidence="3" type="ORF">PPERSA_03226</name>
</gene>
<feature type="coiled-coil region" evidence="1">
    <location>
        <begin position="113"/>
        <end position="168"/>
    </location>
</feature>
<feature type="coiled-coil region" evidence="1">
    <location>
        <begin position="201"/>
        <end position="232"/>
    </location>
</feature>